<proteinExistence type="predicted"/>
<comment type="caution">
    <text evidence="5">The sequence shown here is derived from an EMBL/GenBank/DDBJ whole genome shotgun (WGS) entry which is preliminary data.</text>
</comment>
<evidence type="ECO:0000256" key="1">
    <source>
        <dbReference type="ARBA" id="ARBA00004906"/>
    </source>
</evidence>
<feature type="domain" description="Carbohydrate-binding/sugar hydrolysis" evidence="4">
    <location>
        <begin position="175"/>
        <end position="317"/>
    </location>
</feature>
<keyword evidence="2" id="KW-0677">Repeat</keyword>
<dbReference type="PANTHER" id="PTHR22990">
    <property type="entry name" value="F-BOX ONLY PROTEIN"/>
    <property type="match status" value="1"/>
</dbReference>
<dbReference type="EMBL" id="JARFPL010000001">
    <property type="protein sequence ID" value="MDF0592087.1"/>
    <property type="molecule type" value="Genomic_DNA"/>
</dbReference>
<dbReference type="RefSeq" id="WP_316967794.1">
    <property type="nucleotide sequence ID" value="NZ_JARFPL010000001.1"/>
</dbReference>
<dbReference type="InterPro" id="IPR011050">
    <property type="entry name" value="Pectin_lyase_fold/virulence"/>
</dbReference>
<keyword evidence="6" id="KW-1185">Reference proteome</keyword>
<dbReference type="InterPro" id="IPR006626">
    <property type="entry name" value="PbH1"/>
</dbReference>
<evidence type="ECO:0000313" key="5">
    <source>
        <dbReference type="EMBL" id="MDF0592087.1"/>
    </source>
</evidence>
<dbReference type="InterPro" id="IPR006633">
    <property type="entry name" value="Carb-bd_sugar_hydrolysis-dom"/>
</dbReference>
<organism evidence="5 6">
    <name type="scientific">Candidatus Methanocrinis alkalitolerans</name>
    <dbReference type="NCBI Taxonomy" id="3033395"/>
    <lineage>
        <taxon>Archaea</taxon>
        <taxon>Methanobacteriati</taxon>
        <taxon>Methanobacteriota</taxon>
        <taxon>Stenosarchaea group</taxon>
        <taxon>Methanomicrobia</taxon>
        <taxon>Methanotrichales</taxon>
        <taxon>Methanotrichaceae</taxon>
        <taxon>Methanocrinis</taxon>
    </lineage>
</organism>
<evidence type="ECO:0000259" key="4">
    <source>
        <dbReference type="SMART" id="SM00722"/>
    </source>
</evidence>
<accession>A0ABT5XBL8</accession>
<feature type="domain" description="Carbohydrate-binding/sugar hydrolysis" evidence="4">
    <location>
        <begin position="417"/>
        <end position="564"/>
    </location>
</feature>
<evidence type="ECO:0000256" key="3">
    <source>
        <dbReference type="ARBA" id="ARBA00022786"/>
    </source>
</evidence>
<evidence type="ECO:0000313" key="6">
    <source>
        <dbReference type="Proteomes" id="UP001215956"/>
    </source>
</evidence>
<keyword evidence="3" id="KW-0833">Ubl conjugation pathway</keyword>
<dbReference type="InterPro" id="IPR022441">
    <property type="entry name" value="Para_beta_helix_rpt-2"/>
</dbReference>
<gene>
    <name evidence="5" type="ORF">P0O24_00600</name>
</gene>
<reference evidence="5 6" key="1">
    <citation type="submission" date="2023-03" db="EMBL/GenBank/DDBJ databases">
        <title>Whole genome sequencing of Methanotrichaceae archaeon M04Ac.</title>
        <authorList>
            <person name="Khomyakova M.A."/>
            <person name="Merkel A.Y."/>
            <person name="Slobodkin A.I."/>
        </authorList>
    </citation>
    <scope>NUCLEOTIDE SEQUENCE [LARGE SCALE GENOMIC DNA]</scope>
    <source>
        <strain evidence="5 6">M04Ac</strain>
    </source>
</reference>
<sequence length="588" mass="62557">MLRLTLAIIIILSAGSIFGAEARMYIVDQDGFAQYRSIGGVVDVANDGDTIYIKPGIYREHLVLDKRLTLMPLRGEEGVINLAGDGNDIGIEVLADGCKIEGLTVSDFAGPGIYVESKGNEIRNNVLVNNVHGIFLRGASENLIENNQQEGGYTGIVLLSSRDNAIKGNAAKSSIFAGVLLNSSSANAISGSRAEGCGRGIYLITESHENRLEKNSVVDCGYGVILEGSSSANTIIGSDFENATNAIALNFASKNVVRENSISYSTNGIVLFSATENDIFENDLSELDAGIMISEGSGGNLLSRNRFENLATGIVVTDSQANVLEGNVLAAVRWGLYVDGSEEGSFNNQISESNQIDGKPILYLYRRSGEAVSGREFGHVTLAFCEGCTVMESAVSNDALFVRGSVGCKILDNVVSGGLGMRIEDSDGNEIAGNEVSDNRYSGIFLVESHENLIAENTLSRNSRNGLFLLGSDSNVVRMNVAEANGDVGMGLLSSNGTEITGNSIIGNVVGISIRGSSGSIVYRNNLIDNEVQAEDDGGNLWDWGVLRGGNYWSDHSCTGKPCQSAPRPIGDLAADYYPFGERDGWVR</sequence>
<comment type="pathway">
    <text evidence="1">Protein modification; protein ubiquitination.</text>
</comment>
<protein>
    <submittedName>
        <fullName evidence="5">NosD domain-containing protein</fullName>
    </submittedName>
</protein>
<name>A0ABT5XBL8_9EURY</name>
<evidence type="ECO:0000256" key="2">
    <source>
        <dbReference type="ARBA" id="ARBA00022737"/>
    </source>
</evidence>
<dbReference type="InterPro" id="IPR012334">
    <property type="entry name" value="Pectin_lyas_fold"/>
</dbReference>
<dbReference type="Proteomes" id="UP001215956">
    <property type="component" value="Unassembled WGS sequence"/>
</dbReference>
<dbReference type="InterPro" id="IPR007742">
    <property type="entry name" value="NosD_dom"/>
</dbReference>
<dbReference type="SUPFAM" id="SSF51126">
    <property type="entry name" value="Pectin lyase-like"/>
    <property type="match status" value="3"/>
</dbReference>
<dbReference type="SMART" id="SM00722">
    <property type="entry name" value="CASH"/>
    <property type="match status" value="3"/>
</dbReference>
<dbReference type="Pfam" id="PF05048">
    <property type="entry name" value="NosD"/>
    <property type="match status" value="2"/>
</dbReference>
<dbReference type="Gene3D" id="2.160.20.10">
    <property type="entry name" value="Single-stranded right-handed beta-helix, Pectin lyase-like"/>
    <property type="match status" value="3"/>
</dbReference>
<feature type="domain" description="Carbohydrate-binding/sugar hydrolysis" evidence="4">
    <location>
        <begin position="53"/>
        <end position="172"/>
    </location>
</feature>
<dbReference type="NCBIfam" id="TIGR03804">
    <property type="entry name" value="para_beta_helix"/>
    <property type="match status" value="7"/>
</dbReference>
<dbReference type="InterPro" id="IPR051550">
    <property type="entry name" value="SCF-Subunits/Alg-Epimerases"/>
</dbReference>
<dbReference type="SMART" id="SM00710">
    <property type="entry name" value="PbH1"/>
    <property type="match status" value="14"/>
</dbReference>
<dbReference type="PANTHER" id="PTHR22990:SF15">
    <property type="entry name" value="F-BOX ONLY PROTEIN 10"/>
    <property type="match status" value="1"/>
</dbReference>